<feature type="domain" description="Rec21/ENK19" evidence="1">
    <location>
        <begin position="24"/>
        <end position="77"/>
    </location>
</feature>
<evidence type="ECO:0000313" key="3">
    <source>
        <dbReference type="RefSeq" id="XP_040501004.1"/>
    </source>
</evidence>
<sequence length="357" mass="40340">MAWHGPNPIPQINQLKLCETPPQNHSLPKTQHATEITWGSLKKISQKAEKILQMTGQAHTPENMFLAMLSVINTTSVMVGTFYCLIPGAMATDYWAYMLNPPLWKPLTWAIVPFPVFNNNSNWIGGTFFLFTQPQFNDSFWAPASNDTELYASVLPICVAFSNPLCMTATPQIWLHIVPKDPIKTAQLTFISVGSIQHSNQTTCKSHSSLPSCERSTKWTPSSERVSWETCRAVYPHPLKLDNPIILDWSPKGCFIANNMETKVHLAGNGSWIGRATSPIIWHEGGLSSPLPQIEPLPIQSSLWRLGHLFFPLSTWHGRYINYSGSYSIARYKNFMDFIQLRIPHPCLSVWIQYISI</sequence>
<gene>
    <name evidence="3" type="primary">LOC121106080</name>
</gene>
<dbReference type="OrthoDB" id="9809738at2759"/>
<dbReference type="InterPro" id="IPR059105">
    <property type="entry name" value="Rec21/ENK19"/>
</dbReference>
<protein>
    <submittedName>
        <fullName evidence="3">Endogenous retrovirus group K member 9 Env polyprotein-like</fullName>
    </submittedName>
</protein>
<dbReference type="KEGG" id="umr:121106080"/>
<accession>A0A8M1H502</accession>
<reference evidence="3" key="1">
    <citation type="submission" date="2025-08" db="UniProtKB">
        <authorList>
            <consortium name="RefSeq"/>
        </authorList>
    </citation>
    <scope>IDENTIFICATION</scope>
    <source>
        <tissue evidence="3">Whole blood</tissue>
    </source>
</reference>
<evidence type="ECO:0000313" key="2">
    <source>
        <dbReference type="Proteomes" id="UP000261680"/>
    </source>
</evidence>
<evidence type="ECO:0000259" key="1">
    <source>
        <dbReference type="Pfam" id="PF15695"/>
    </source>
</evidence>
<keyword evidence="2" id="KW-1185">Reference proteome</keyword>
<dbReference type="RefSeq" id="XP_040501004.1">
    <property type="nucleotide sequence ID" value="XM_040645070.1"/>
</dbReference>
<name>A0A8M1H502_URSMA</name>
<organism evidence="2 3">
    <name type="scientific">Ursus maritimus</name>
    <name type="common">Polar bear</name>
    <name type="synonym">Thalarctos maritimus</name>
    <dbReference type="NCBI Taxonomy" id="29073"/>
    <lineage>
        <taxon>Eukaryota</taxon>
        <taxon>Metazoa</taxon>
        <taxon>Chordata</taxon>
        <taxon>Craniata</taxon>
        <taxon>Vertebrata</taxon>
        <taxon>Euteleostomi</taxon>
        <taxon>Mammalia</taxon>
        <taxon>Eutheria</taxon>
        <taxon>Laurasiatheria</taxon>
        <taxon>Carnivora</taxon>
        <taxon>Caniformia</taxon>
        <taxon>Ursidae</taxon>
        <taxon>Ursus</taxon>
    </lineage>
</organism>
<proteinExistence type="predicted"/>
<dbReference type="Pfam" id="PF15695">
    <property type="entry name" value="HERV-K_REC"/>
    <property type="match status" value="1"/>
</dbReference>
<dbReference type="Proteomes" id="UP000261680">
    <property type="component" value="Unplaced"/>
</dbReference>
<dbReference type="GeneID" id="121106080"/>
<dbReference type="AlphaFoldDB" id="A0A8M1H502"/>